<organism evidence="3 4">
    <name type="scientific">Methanoculleus caldifontis</name>
    <dbReference type="NCBI Taxonomy" id="2651577"/>
    <lineage>
        <taxon>Archaea</taxon>
        <taxon>Methanobacteriati</taxon>
        <taxon>Methanobacteriota</taxon>
        <taxon>Stenosarchaea group</taxon>
        <taxon>Methanomicrobia</taxon>
        <taxon>Methanomicrobiales</taxon>
        <taxon>Methanomicrobiaceae</taxon>
        <taxon>Methanoculleus</taxon>
    </lineage>
</organism>
<dbReference type="NCBIfam" id="TIGR01382">
    <property type="entry name" value="PfpI"/>
    <property type="match status" value="1"/>
</dbReference>
<protein>
    <submittedName>
        <fullName evidence="3">Type 1 glutamine amidotransferase</fullName>
    </submittedName>
</protein>
<evidence type="ECO:0000313" key="4">
    <source>
        <dbReference type="Proteomes" id="UP001281203"/>
    </source>
</evidence>
<evidence type="ECO:0000259" key="2">
    <source>
        <dbReference type="Pfam" id="PF01965"/>
    </source>
</evidence>
<dbReference type="InterPro" id="IPR029062">
    <property type="entry name" value="Class_I_gatase-like"/>
</dbReference>
<keyword evidence="3" id="KW-0315">Glutamine amidotransferase</keyword>
<reference evidence="3 4" key="1">
    <citation type="submission" date="2019-10" db="EMBL/GenBank/DDBJ databases">
        <title>Isolation and characterization of Methanoculleus sp. Wushi-C6 from a hot spring well.</title>
        <authorList>
            <person name="Chen S.-C."/>
            <person name="Lan Z.-H."/>
            <person name="You Y.-T."/>
            <person name="Lai M.-C."/>
        </authorList>
    </citation>
    <scope>NUCLEOTIDE SEQUENCE [LARGE SCALE GENOMIC DNA]</scope>
    <source>
        <strain evidence="3 4">Wushi-C6</strain>
    </source>
</reference>
<dbReference type="PANTHER" id="PTHR42733:SF2">
    <property type="entry name" value="DJ-1_THIJ_PFPI FAMILY PROTEIN"/>
    <property type="match status" value="1"/>
</dbReference>
<evidence type="ECO:0000256" key="1">
    <source>
        <dbReference type="ARBA" id="ARBA00008542"/>
    </source>
</evidence>
<feature type="domain" description="DJ-1/PfpI" evidence="2">
    <location>
        <begin position="3"/>
        <end position="165"/>
    </location>
</feature>
<dbReference type="Gene3D" id="3.40.50.880">
    <property type="match status" value="1"/>
</dbReference>
<gene>
    <name evidence="3" type="ORF">F8E02_01455</name>
</gene>
<dbReference type="CDD" id="cd03134">
    <property type="entry name" value="GATase1_PfpI_like"/>
    <property type="match status" value="1"/>
</dbReference>
<evidence type="ECO:0000313" key="3">
    <source>
        <dbReference type="EMBL" id="MDV2480695.1"/>
    </source>
</evidence>
<dbReference type="EMBL" id="WBKO01000001">
    <property type="protein sequence ID" value="MDV2480695.1"/>
    <property type="molecule type" value="Genomic_DNA"/>
</dbReference>
<comment type="similarity">
    <text evidence="1">Belongs to the peptidase C56 family.</text>
</comment>
<name>A0ABU3WYQ3_9EURY</name>
<dbReference type="SUPFAM" id="SSF52317">
    <property type="entry name" value="Class I glutamine amidotransferase-like"/>
    <property type="match status" value="1"/>
</dbReference>
<sequence length="185" mass="19897">MSRIAVLITDMFEDVEYTEPAKAFQEAGHDLVHVGLSAGETVHGKKDRTPVAIDRAASDVSADDFDALFIPGGYSPDKLRAHDAPVEFVRAFMESGKPVLAICHAPQLMITAQVLEGRKVTGWKSVAQDIRNAGAEYIDREVVIDGNLVSSRQPDDIPAFIEASLAKLKEAGGGKTARPAAAEQR</sequence>
<dbReference type="PANTHER" id="PTHR42733">
    <property type="entry name" value="DJ-1 PROTEIN"/>
    <property type="match status" value="1"/>
</dbReference>
<dbReference type="Proteomes" id="UP001281203">
    <property type="component" value="Unassembled WGS sequence"/>
</dbReference>
<comment type="caution">
    <text evidence="3">The sequence shown here is derived from an EMBL/GenBank/DDBJ whole genome shotgun (WGS) entry which is preliminary data.</text>
</comment>
<proteinExistence type="inferred from homology"/>
<keyword evidence="4" id="KW-1185">Reference proteome</keyword>
<dbReference type="InterPro" id="IPR006286">
    <property type="entry name" value="C56_PfpI-like"/>
</dbReference>
<dbReference type="InterPro" id="IPR002818">
    <property type="entry name" value="DJ-1/PfpI"/>
</dbReference>
<accession>A0ABU3WYQ3</accession>
<dbReference type="RefSeq" id="WP_317063663.1">
    <property type="nucleotide sequence ID" value="NZ_WBKO01000001.1"/>
</dbReference>
<dbReference type="Pfam" id="PF01965">
    <property type="entry name" value="DJ-1_PfpI"/>
    <property type="match status" value="1"/>
</dbReference>
<dbReference type="PROSITE" id="PS51276">
    <property type="entry name" value="PEPTIDASE_C56_PFPI"/>
    <property type="match status" value="1"/>
</dbReference>